<keyword evidence="4" id="KW-1185">Reference proteome</keyword>
<dbReference type="GO" id="GO:0005737">
    <property type="term" value="C:cytoplasm"/>
    <property type="evidence" value="ECO:0007669"/>
    <property type="project" value="TreeGrafter"/>
</dbReference>
<dbReference type="PANTHER" id="PTHR11538">
    <property type="entry name" value="PHENYLALANYL-TRNA SYNTHETASE"/>
    <property type="match status" value="1"/>
</dbReference>
<dbReference type="EMBL" id="ML995483">
    <property type="protein sequence ID" value="KAF2142935.1"/>
    <property type="molecule type" value="Genomic_DNA"/>
</dbReference>
<evidence type="ECO:0000313" key="4">
    <source>
        <dbReference type="Proteomes" id="UP000799438"/>
    </source>
</evidence>
<feature type="domain" description="25S rRNA (uridine-N(3))-methyltransferase BMT5-like" evidence="2">
    <location>
        <begin position="59"/>
        <end position="241"/>
    </location>
</feature>
<dbReference type="AlphaFoldDB" id="A0A6A6BHW5"/>
<feature type="region of interest" description="Disordered" evidence="1">
    <location>
        <begin position="276"/>
        <end position="324"/>
    </location>
</feature>
<dbReference type="InterPro" id="IPR029063">
    <property type="entry name" value="SAM-dependent_MTases_sf"/>
</dbReference>
<dbReference type="Proteomes" id="UP000799438">
    <property type="component" value="Unassembled WGS sequence"/>
</dbReference>
<dbReference type="InterPro" id="IPR019446">
    <property type="entry name" value="BMT5-like"/>
</dbReference>
<dbReference type="RefSeq" id="XP_033398647.1">
    <property type="nucleotide sequence ID" value="XM_033536812.1"/>
</dbReference>
<accession>A0A6A6BHW5</accession>
<dbReference type="GeneID" id="54294308"/>
<dbReference type="Pfam" id="PF10354">
    <property type="entry name" value="BMT5-like"/>
    <property type="match status" value="1"/>
</dbReference>
<evidence type="ECO:0000313" key="3">
    <source>
        <dbReference type="EMBL" id="KAF2142935.1"/>
    </source>
</evidence>
<gene>
    <name evidence="3" type="ORF">K452DRAFT_226223</name>
</gene>
<evidence type="ECO:0000256" key="1">
    <source>
        <dbReference type="SAM" id="MobiDB-lite"/>
    </source>
</evidence>
<feature type="region of interest" description="Disordered" evidence="1">
    <location>
        <begin position="1"/>
        <end position="48"/>
    </location>
</feature>
<dbReference type="Gene3D" id="3.40.50.150">
    <property type="entry name" value="Vaccinia Virus protein VP39"/>
    <property type="match status" value="1"/>
</dbReference>
<dbReference type="GO" id="GO:0070042">
    <property type="term" value="F:rRNA (uridine-N3-)-methyltransferase activity"/>
    <property type="evidence" value="ECO:0007669"/>
    <property type="project" value="InterPro"/>
</dbReference>
<proteinExistence type="predicted"/>
<dbReference type="GO" id="GO:0070475">
    <property type="term" value="P:rRNA base methylation"/>
    <property type="evidence" value="ECO:0007669"/>
    <property type="project" value="InterPro"/>
</dbReference>
<dbReference type="OrthoDB" id="273345at2759"/>
<dbReference type="SUPFAM" id="SSF53335">
    <property type="entry name" value="S-adenosyl-L-methionine-dependent methyltransferases"/>
    <property type="match status" value="1"/>
</dbReference>
<organism evidence="3 4">
    <name type="scientific">Aplosporella prunicola CBS 121167</name>
    <dbReference type="NCBI Taxonomy" id="1176127"/>
    <lineage>
        <taxon>Eukaryota</taxon>
        <taxon>Fungi</taxon>
        <taxon>Dikarya</taxon>
        <taxon>Ascomycota</taxon>
        <taxon>Pezizomycotina</taxon>
        <taxon>Dothideomycetes</taxon>
        <taxon>Dothideomycetes incertae sedis</taxon>
        <taxon>Botryosphaeriales</taxon>
        <taxon>Aplosporellaceae</taxon>
        <taxon>Aplosporella</taxon>
    </lineage>
</organism>
<dbReference type="PANTHER" id="PTHR11538:SF26">
    <property type="entry name" value="FERREDOXIN-FOLD ANTICODON-BINDING DOMAIN-CONTAINING PROTEIN 1"/>
    <property type="match status" value="1"/>
</dbReference>
<reference evidence="3" key="1">
    <citation type="journal article" date="2020" name="Stud. Mycol.">
        <title>101 Dothideomycetes genomes: a test case for predicting lifestyles and emergence of pathogens.</title>
        <authorList>
            <person name="Haridas S."/>
            <person name="Albert R."/>
            <person name="Binder M."/>
            <person name="Bloem J."/>
            <person name="Labutti K."/>
            <person name="Salamov A."/>
            <person name="Andreopoulos B."/>
            <person name="Baker S."/>
            <person name="Barry K."/>
            <person name="Bills G."/>
            <person name="Bluhm B."/>
            <person name="Cannon C."/>
            <person name="Castanera R."/>
            <person name="Culley D."/>
            <person name="Daum C."/>
            <person name="Ezra D."/>
            <person name="Gonzalez J."/>
            <person name="Henrissat B."/>
            <person name="Kuo A."/>
            <person name="Liang C."/>
            <person name="Lipzen A."/>
            <person name="Lutzoni F."/>
            <person name="Magnuson J."/>
            <person name="Mondo S."/>
            <person name="Nolan M."/>
            <person name="Ohm R."/>
            <person name="Pangilinan J."/>
            <person name="Park H.-J."/>
            <person name="Ramirez L."/>
            <person name="Alfaro M."/>
            <person name="Sun H."/>
            <person name="Tritt A."/>
            <person name="Yoshinaga Y."/>
            <person name="Zwiers L.-H."/>
            <person name="Turgeon B."/>
            <person name="Goodwin S."/>
            <person name="Spatafora J."/>
            <person name="Crous P."/>
            <person name="Grigoriev I."/>
        </authorList>
    </citation>
    <scope>NUCLEOTIDE SEQUENCE</scope>
    <source>
        <strain evidence="3">CBS 121167</strain>
    </source>
</reference>
<protein>
    <recommendedName>
        <fullName evidence="2">25S rRNA (uridine-N(3))-methyltransferase BMT5-like domain-containing protein</fullName>
    </recommendedName>
</protein>
<feature type="compositionally biased region" description="Low complexity" evidence="1">
    <location>
        <begin position="34"/>
        <end position="44"/>
    </location>
</feature>
<name>A0A6A6BHW5_9PEZI</name>
<evidence type="ECO:0000259" key="2">
    <source>
        <dbReference type="Pfam" id="PF10354"/>
    </source>
</evidence>
<sequence>MGRANRVAREAEATPPSKKQKKSNDANPTAENSQQQQQQQQQQQRAQPTIPFEANDRILLVGEGDFSFAHSLVEHHGAAALLATAFDTRETVLEKYPQAAQTMAGIEAEAQRVLCGVDATKLDAHKTVRRGLPADGYGWASADEMAEGAGAWDRIVFNFPHVGGKSTDVNRQVRYNQELLVSFFTSAIPLLAPTGTIVVTIFDGEPYTLWNVRDLARHAGLAVERSFRFDAAAYPGYAHARTLGNVEGHGSAWKGENRPARSYVFCLPEAKLAAEGGGAKKKKGGVASGGSGAAAAAAGKGAKDAKQQGKKRKKGGEDSSDDED</sequence>